<feature type="transmembrane region" description="Helical" evidence="1">
    <location>
        <begin position="28"/>
        <end position="47"/>
    </location>
</feature>
<feature type="transmembrane region" description="Helical" evidence="1">
    <location>
        <begin position="78"/>
        <end position="99"/>
    </location>
</feature>
<dbReference type="RefSeq" id="WP_341405867.1">
    <property type="nucleotide sequence ID" value="NZ_JBBUKT010000006.1"/>
</dbReference>
<gene>
    <name evidence="2" type="ORF">WKV53_16475</name>
</gene>
<evidence type="ECO:0000256" key="1">
    <source>
        <dbReference type="SAM" id="Phobius"/>
    </source>
</evidence>
<name>A0ABU9AWI7_9BACT</name>
<keyword evidence="1" id="KW-1133">Transmembrane helix</keyword>
<organism evidence="2 3">
    <name type="scientific">Luteolibacter soli</name>
    <dbReference type="NCBI Taxonomy" id="3135280"/>
    <lineage>
        <taxon>Bacteria</taxon>
        <taxon>Pseudomonadati</taxon>
        <taxon>Verrucomicrobiota</taxon>
        <taxon>Verrucomicrobiia</taxon>
        <taxon>Verrucomicrobiales</taxon>
        <taxon>Verrucomicrobiaceae</taxon>
        <taxon>Luteolibacter</taxon>
    </lineage>
</organism>
<keyword evidence="1" id="KW-0472">Membrane</keyword>
<proteinExistence type="predicted"/>
<dbReference type="EMBL" id="JBBUKT010000006">
    <property type="protein sequence ID" value="MEK7952109.1"/>
    <property type="molecule type" value="Genomic_DNA"/>
</dbReference>
<dbReference type="Proteomes" id="UP001371305">
    <property type="component" value="Unassembled WGS sequence"/>
</dbReference>
<comment type="caution">
    <text evidence="2">The sequence shown here is derived from an EMBL/GenBank/DDBJ whole genome shotgun (WGS) entry which is preliminary data.</text>
</comment>
<feature type="transmembrane region" description="Helical" evidence="1">
    <location>
        <begin position="54"/>
        <end position="72"/>
    </location>
</feature>
<keyword evidence="3" id="KW-1185">Reference proteome</keyword>
<protein>
    <submittedName>
        <fullName evidence="2">Uncharacterized protein</fullName>
    </submittedName>
</protein>
<accession>A0ABU9AWI7</accession>
<sequence>MRILIFIGGILIAALGFMVFQQTKDPTLLQGGLTLGGGFIICGFFSLKAKWHGIMGAAILSLLGAARTIPKLGAEPRWFHGAAAAICIILLISAARCLLAERTRQAVEKLKTDSE</sequence>
<reference evidence="2 3" key="1">
    <citation type="submission" date="2024-04" db="EMBL/GenBank/DDBJ databases">
        <title>Luteolibacter sp. isolated from soil.</title>
        <authorList>
            <person name="An J."/>
        </authorList>
    </citation>
    <scope>NUCLEOTIDE SEQUENCE [LARGE SCALE GENOMIC DNA]</scope>
    <source>
        <strain evidence="2 3">Y139</strain>
    </source>
</reference>
<keyword evidence="1" id="KW-0812">Transmembrane</keyword>
<evidence type="ECO:0000313" key="3">
    <source>
        <dbReference type="Proteomes" id="UP001371305"/>
    </source>
</evidence>
<evidence type="ECO:0000313" key="2">
    <source>
        <dbReference type="EMBL" id="MEK7952109.1"/>
    </source>
</evidence>